<comment type="caution">
    <text evidence="6">The sequence shown here is derived from an EMBL/GenBank/DDBJ whole genome shotgun (WGS) entry which is preliminary data.</text>
</comment>
<evidence type="ECO:0000313" key="7">
    <source>
        <dbReference type="Proteomes" id="UP000275385"/>
    </source>
</evidence>
<protein>
    <recommendedName>
        <fullName evidence="2">SUZ RNA-binding domain-containing</fullName>
    </recommendedName>
</protein>
<dbReference type="PROSITE" id="PS51673">
    <property type="entry name" value="SUZ"/>
    <property type="match status" value="1"/>
</dbReference>
<name>A0A420YDW6_9PEZI</name>
<feature type="compositionally biased region" description="Polar residues" evidence="3">
    <location>
        <begin position="249"/>
        <end position="262"/>
    </location>
</feature>
<feature type="compositionally biased region" description="Low complexity" evidence="3">
    <location>
        <begin position="199"/>
        <end position="223"/>
    </location>
</feature>
<feature type="domain" description="SUZ-C" evidence="5">
    <location>
        <begin position="271"/>
        <end position="319"/>
    </location>
</feature>
<feature type="domain" description="SUZ" evidence="4">
    <location>
        <begin position="125"/>
        <end position="202"/>
    </location>
</feature>
<feature type="region of interest" description="Disordered" evidence="3">
    <location>
        <begin position="136"/>
        <end position="323"/>
    </location>
</feature>
<dbReference type="STRING" id="177199.A0A420YDW6"/>
<dbReference type="PANTHER" id="PTHR31796">
    <property type="entry name" value="SUZ DOMAIN-CONTAINING PROTEIN 1"/>
    <property type="match status" value="1"/>
</dbReference>
<evidence type="ECO:0000256" key="2">
    <source>
        <dbReference type="ARBA" id="ARBA00044802"/>
    </source>
</evidence>
<dbReference type="InterPro" id="IPR024771">
    <property type="entry name" value="SUZ"/>
</dbReference>
<evidence type="ECO:0000313" key="6">
    <source>
        <dbReference type="EMBL" id="RKU46073.1"/>
    </source>
</evidence>
<dbReference type="InterPro" id="IPR024642">
    <property type="entry name" value="SUZ-C"/>
</dbReference>
<reference evidence="6 7" key="1">
    <citation type="submission" date="2018-08" db="EMBL/GenBank/DDBJ databases">
        <title>Draft genome of the lignicolous fungus Coniochaeta pulveracea.</title>
        <authorList>
            <person name="Borstlap C.J."/>
            <person name="De Witt R.N."/>
            <person name="Botha A."/>
            <person name="Volschenk H."/>
        </authorList>
    </citation>
    <scope>NUCLEOTIDE SEQUENCE [LARGE SCALE GENOMIC DNA]</scope>
    <source>
        <strain evidence="6 7">CAB683</strain>
    </source>
</reference>
<feature type="compositionally biased region" description="Basic and acidic residues" evidence="3">
    <location>
        <begin position="238"/>
        <end position="248"/>
    </location>
</feature>
<dbReference type="InterPro" id="IPR039228">
    <property type="entry name" value="SZRD1"/>
</dbReference>
<proteinExistence type="inferred from homology"/>
<gene>
    <name evidence="6" type="ORF">DL546_004000</name>
</gene>
<dbReference type="AlphaFoldDB" id="A0A420YDW6"/>
<accession>A0A420YDW6</accession>
<keyword evidence="7" id="KW-1185">Reference proteome</keyword>
<dbReference type="PANTHER" id="PTHR31796:SF2">
    <property type="entry name" value="SUZ DOMAIN-CONTAINING PROTEIN 1"/>
    <property type="match status" value="1"/>
</dbReference>
<comment type="similarity">
    <text evidence="1">Belongs to the SZRD1 family.</text>
</comment>
<dbReference type="PROSITE" id="PS51938">
    <property type="entry name" value="SUZ_C"/>
    <property type="match status" value="1"/>
</dbReference>
<dbReference type="Proteomes" id="UP000275385">
    <property type="component" value="Unassembled WGS sequence"/>
</dbReference>
<dbReference type="Pfam" id="PF12752">
    <property type="entry name" value="SUZ"/>
    <property type="match status" value="1"/>
</dbReference>
<feature type="compositionally biased region" description="Basic and acidic residues" evidence="3">
    <location>
        <begin position="170"/>
        <end position="195"/>
    </location>
</feature>
<feature type="region of interest" description="Disordered" evidence="3">
    <location>
        <begin position="69"/>
        <end position="88"/>
    </location>
</feature>
<evidence type="ECO:0000256" key="1">
    <source>
        <dbReference type="ARBA" id="ARBA00007124"/>
    </source>
</evidence>
<dbReference type="EMBL" id="QVQW01000016">
    <property type="protein sequence ID" value="RKU46073.1"/>
    <property type="molecule type" value="Genomic_DNA"/>
</dbReference>
<dbReference type="OrthoDB" id="5422283at2759"/>
<evidence type="ECO:0000256" key="3">
    <source>
        <dbReference type="SAM" id="MobiDB-lite"/>
    </source>
</evidence>
<evidence type="ECO:0000259" key="5">
    <source>
        <dbReference type="PROSITE" id="PS51938"/>
    </source>
</evidence>
<organism evidence="6 7">
    <name type="scientific">Coniochaeta pulveracea</name>
    <dbReference type="NCBI Taxonomy" id="177199"/>
    <lineage>
        <taxon>Eukaryota</taxon>
        <taxon>Fungi</taxon>
        <taxon>Dikarya</taxon>
        <taxon>Ascomycota</taxon>
        <taxon>Pezizomycotina</taxon>
        <taxon>Sordariomycetes</taxon>
        <taxon>Sordariomycetidae</taxon>
        <taxon>Coniochaetales</taxon>
        <taxon>Coniochaetaceae</taxon>
        <taxon>Coniochaeta</taxon>
    </lineage>
</organism>
<evidence type="ECO:0000259" key="4">
    <source>
        <dbReference type="PROSITE" id="PS51673"/>
    </source>
</evidence>
<sequence>MCSDFPPWMLDHNKSGLSALSLPQQRSFHCSSWVLLSRPKEKLLNMARANKVPDAWDDDWETLADQVDKEEEQFDQQEPTSTMTRSERLAKHAEQNRKLWEAAEKPPEEPIFVAATSNVPLATGFKPALKLLSRKPAPKTVTKRDPVTGLERLTLEDDDDEDPNANKHQPTPEEIRLRQQKELEEKQRRYEEARARIMGGSNPTSGTSTPGTVTPPQADGRQNGRARGRGRGSGGYRGENRHDKDTCSRRQQPQPGVQNSTRELFDPGYSPKPGFTVQRRDNNRSPGQAYTARDEDQIIRAPRGPDGSGRGGSGFAKRGGAKD</sequence>